<reference evidence="1" key="1">
    <citation type="journal article" date="2019" name="bioRxiv">
        <title>The Genome of the Zebra Mussel, Dreissena polymorpha: A Resource for Invasive Species Research.</title>
        <authorList>
            <person name="McCartney M.A."/>
            <person name="Auch B."/>
            <person name="Kono T."/>
            <person name="Mallez S."/>
            <person name="Zhang Y."/>
            <person name="Obille A."/>
            <person name="Becker A."/>
            <person name="Abrahante J.E."/>
            <person name="Garbe J."/>
            <person name="Badalamenti J.P."/>
            <person name="Herman A."/>
            <person name="Mangelson H."/>
            <person name="Liachko I."/>
            <person name="Sullivan S."/>
            <person name="Sone E.D."/>
            <person name="Koren S."/>
            <person name="Silverstein K.A.T."/>
            <person name="Beckman K.B."/>
            <person name="Gohl D.M."/>
        </authorList>
    </citation>
    <scope>NUCLEOTIDE SEQUENCE</scope>
    <source>
        <strain evidence="1">Duluth1</strain>
        <tissue evidence="1">Whole animal</tissue>
    </source>
</reference>
<evidence type="ECO:0000313" key="1">
    <source>
        <dbReference type="EMBL" id="KAH3791423.1"/>
    </source>
</evidence>
<keyword evidence="2" id="KW-1185">Reference proteome</keyword>
<name>A0A9D4F404_DREPO</name>
<reference evidence="1" key="2">
    <citation type="submission" date="2020-11" db="EMBL/GenBank/DDBJ databases">
        <authorList>
            <person name="McCartney M.A."/>
            <person name="Auch B."/>
            <person name="Kono T."/>
            <person name="Mallez S."/>
            <person name="Becker A."/>
            <person name="Gohl D.M."/>
            <person name="Silverstein K.A.T."/>
            <person name="Koren S."/>
            <person name="Bechman K.B."/>
            <person name="Herman A."/>
            <person name="Abrahante J.E."/>
            <person name="Garbe J."/>
        </authorList>
    </citation>
    <scope>NUCLEOTIDE SEQUENCE</scope>
    <source>
        <strain evidence="1">Duluth1</strain>
        <tissue evidence="1">Whole animal</tissue>
    </source>
</reference>
<dbReference type="AlphaFoldDB" id="A0A9D4F404"/>
<dbReference type="EMBL" id="JAIWYP010000007">
    <property type="protein sequence ID" value="KAH3791423.1"/>
    <property type="molecule type" value="Genomic_DNA"/>
</dbReference>
<dbReference type="Proteomes" id="UP000828390">
    <property type="component" value="Unassembled WGS sequence"/>
</dbReference>
<organism evidence="1 2">
    <name type="scientific">Dreissena polymorpha</name>
    <name type="common">Zebra mussel</name>
    <name type="synonym">Mytilus polymorpha</name>
    <dbReference type="NCBI Taxonomy" id="45954"/>
    <lineage>
        <taxon>Eukaryota</taxon>
        <taxon>Metazoa</taxon>
        <taxon>Spiralia</taxon>
        <taxon>Lophotrochozoa</taxon>
        <taxon>Mollusca</taxon>
        <taxon>Bivalvia</taxon>
        <taxon>Autobranchia</taxon>
        <taxon>Heteroconchia</taxon>
        <taxon>Euheterodonta</taxon>
        <taxon>Imparidentia</taxon>
        <taxon>Neoheterodontei</taxon>
        <taxon>Myida</taxon>
        <taxon>Dreissenoidea</taxon>
        <taxon>Dreissenidae</taxon>
        <taxon>Dreissena</taxon>
    </lineage>
</organism>
<gene>
    <name evidence="1" type="ORF">DPMN_144909</name>
</gene>
<evidence type="ECO:0000313" key="2">
    <source>
        <dbReference type="Proteomes" id="UP000828390"/>
    </source>
</evidence>
<comment type="caution">
    <text evidence="1">The sequence shown here is derived from an EMBL/GenBank/DDBJ whole genome shotgun (WGS) entry which is preliminary data.</text>
</comment>
<sequence>MRHDSAREPCSHYVAPCRSLQVLERPDRPTRQLWTFTFREDGSFRDVPSTAMMGPGKTVVMPLFFA</sequence>
<accession>A0A9D4F404</accession>
<protein>
    <submittedName>
        <fullName evidence="1">Uncharacterized protein</fullName>
    </submittedName>
</protein>
<proteinExistence type="predicted"/>